<dbReference type="Gene3D" id="3.90.980.10">
    <property type="entry name" value="DNA primase, catalytic core, N-terminal domain"/>
    <property type="match status" value="1"/>
</dbReference>
<keyword evidence="4" id="KW-0808">Transferase</keyword>
<dbReference type="PROSITE" id="PS50880">
    <property type="entry name" value="TOPRIM"/>
    <property type="match status" value="1"/>
</dbReference>
<evidence type="ECO:0000256" key="10">
    <source>
        <dbReference type="ARBA" id="ARBA00022842"/>
    </source>
</evidence>
<keyword evidence="5" id="KW-0548">Nucleotidyltransferase</keyword>
<dbReference type="Pfam" id="PF08275">
    <property type="entry name" value="DNAG_N"/>
    <property type="match status" value="1"/>
</dbReference>
<dbReference type="GO" id="GO:0005737">
    <property type="term" value="C:cytoplasm"/>
    <property type="evidence" value="ECO:0007669"/>
    <property type="project" value="TreeGrafter"/>
</dbReference>
<dbReference type="GO" id="GO:0003899">
    <property type="term" value="F:DNA-directed RNA polymerase activity"/>
    <property type="evidence" value="ECO:0007669"/>
    <property type="project" value="InterPro"/>
</dbReference>
<keyword evidence="3" id="KW-0639">Primosome</keyword>
<organism evidence="15">
    <name type="scientific">freshwater metagenome</name>
    <dbReference type="NCBI Taxonomy" id="449393"/>
    <lineage>
        <taxon>unclassified sequences</taxon>
        <taxon>metagenomes</taxon>
        <taxon>ecological metagenomes</taxon>
    </lineage>
</organism>
<dbReference type="AlphaFoldDB" id="A0A6J7TZ08"/>
<dbReference type="InterPro" id="IPR037068">
    <property type="entry name" value="DNA_primase_core_N_sf"/>
</dbReference>
<dbReference type="InterPro" id="IPR034151">
    <property type="entry name" value="TOPRIM_DnaG_bac"/>
</dbReference>
<dbReference type="PANTHER" id="PTHR30313">
    <property type="entry name" value="DNA PRIMASE"/>
    <property type="match status" value="1"/>
</dbReference>
<keyword evidence="2" id="KW-0240">DNA-directed RNA polymerase</keyword>
<keyword evidence="9" id="KW-0862">Zinc</keyword>
<evidence type="ECO:0000256" key="8">
    <source>
        <dbReference type="ARBA" id="ARBA00022771"/>
    </source>
</evidence>
<name>A0A6J7TZ08_9ZZZZ</name>
<dbReference type="Gene3D" id="3.40.1360.10">
    <property type="match status" value="1"/>
</dbReference>
<dbReference type="NCBIfam" id="TIGR01391">
    <property type="entry name" value="dnaG"/>
    <property type="match status" value="1"/>
</dbReference>
<dbReference type="GO" id="GO:0006269">
    <property type="term" value="P:DNA replication, synthesis of primer"/>
    <property type="evidence" value="ECO:0007669"/>
    <property type="project" value="UniProtKB-KW"/>
</dbReference>
<sequence length="586" mass="64713">MAISDDDIEALRQRVSIVDIVQASVALRRVGRNWVGLCPFHAEKSGSFNVREETGRYRCFGCGASGDVFKFVQDMEHVDFVGAVESLAAKVGMQLNYTSGTESKDRQRRKKLVAVMDNAATWYHERLLNSPDAREARDYLRARGLSGDIARQFRIGWAPDDWDALSVGLSQGKQASAEDLRETGLAFTNKRGKLQDAFRARILFPIFSDTGDVLAFGGRIMPGSTDPAKYKNSPETPIYSKSRTLYGLNWAKSDIVASDQVVICEGYTDVIGFHRAGIARAVATCGTALTEEHVRILKRFANRVVLAFDADAAGQGAAERFYEWESKYSVSVSVAHFPAGKDPGELSLTDPTALREAIDNAQPFLGFRLQRVLDASSIRTPEDRAKTAEKAVSVINEHPDINVRKIYAGQVASHTGLPVADVVKRVETRTRNVSFTPVDQQRSARENAEFVAVATLLHEWDSIAPWLVEALFPTDIMRRAFLALAESSGNLENALDLADPEAREVLERAAVADIEADGRREAMNLLSAAVRRELAGHRGVTNPEILLSDRDARLQLELLDDRHASENAAAFLLEWVSERAVNHVTE</sequence>
<evidence type="ECO:0000256" key="11">
    <source>
        <dbReference type="ARBA" id="ARBA00023125"/>
    </source>
</evidence>
<evidence type="ECO:0000256" key="12">
    <source>
        <dbReference type="ARBA" id="ARBA00023163"/>
    </source>
</evidence>
<dbReference type="InterPro" id="IPR036977">
    <property type="entry name" value="DNA_primase_Znf_CHC2"/>
</dbReference>
<dbReference type="CDD" id="cd03364">
    <property type="entry name" value="TOPRIM_DnaG_primases"/>
    <property type="match status" value="1"/>
</dbReference>
<dbReference type="PANTHER" id="PTHR30313:SF2">
    <property type="entry name" value="DNA PRIMASE"/>
    <property type="match status" value="1"/>
</dbReference>
<dbReference type="InterPro" id="IPR019475">
    <property type="entry name" value="DNA_primase_DnaB-bd"/>
</dbReference>
<dbReference type="SMART" id="SM00493">
    <property type="entry name" value="TOPRIM"/>
    <property type="match status" value="1"/>
</dbReference>
<dbReference type="Gene3D" id="3.90.580.10">
    <property type="entry name" value="Zinc finger, CHC2-type domain"/>
    <property type="match status" value="1"/>
</dbReference>
<dbReference type="InterPro" id="IPR002694">
    <property type="entry name" value="Znf_CHC2"/>
</dbReference>
<keyword evidence="11" id="KW-0238">DNA-binding</keyword>
<dbReference type="Pfam" id="PF10410">
    <property type="entry name" value="DnaB_bind"/>
    <property type="match status" value="1"/>
</dbReference>
<evidence type="ECO:0000256" key="5">
    <source>
        <dbReference type="ARBA" id="ARBA00022695"/>
    </source>
</evidence>
<dbReference type="SUPFAM" id="SSF57783">
    <property type="entry name" value="Zinc beta-ribbon"/>
    <property type="match status" value="1"/>
</dbReference>
<evidence type="ECO:0000256" key="1">
    <source>
        <dbReference type="ARBA" id="ARBA00001947"/>
    </source>
</evidence>
<keyword evidence="6" id="KW-0235">DNA replication</keyword>
<evidence type="ECO:0000259" key="13">
    <source>
        <dbReference type="PROSITE" id="PS50880"/>
    </source>
</evidence>
<keyword evidence="12" id="KW-0804">Transcription</keyword>
<evidence type="ECO:0000256" key="6">
    <source>
        <dbReference type="ARBA" id="ARBA00022705"/>
    </source>
</evidence>
<dbReference type="InterPro" id="IPR006171">
    <property type="entry name" value="TOPRIM_dom"/>
</dbReference>
<dbReference type="InterPro" id="IPR050219">
    <property type="entry name" value="DnaG_primase"/>
</dbReference>
<keyword evidence="10" id="KW-0460">Magnesium</keyword>
<evidence type="ECO:0000256" key="2">
    <source>
        <dbReference type="ARBA" id="ARBA00022478"/>
    </source>
</evidence>
<dbReference type="EMBL" id="CAFBQU010000001">
    <property type="protein sequence ID" value="CAB5057896.1"/>
    <property type="molecule type" value="Genomic_DNA"/>
</dbReference>
<accession>A0A6J7TZ08</accession>
<evidence type="ECO:0000313" key="14">
    <source>
        <dbReference type="EMBL" id="CAB5011634.1"/>
    </source>
</evidence>
<dbReference type="GO" id="GO:0000428">
    <property type="term" value="C:DNA-directed RNA polymerase complex"/>
    <property type="evidence" value="ECO:0007669"/>
    <property type="project" value="UniProtKB-KW"/>
</dbReference>
<evidence type="ECO:0000256" key="4">
    <source>
        <dbReference type="ARBA" id="ARBA00022679"/>
    </source>
</evidence>
<dbReference type="FunFam" id="3.90.580.10:FF:000001">
    <property type="entry name" value="DNA primase"/>
    <property type="match status" value="1"/>
</dbReference>
<dbReference type="Pfam" id="PF13155">
    <property type="entry name" value="Toprim_2"/>
    <property type="match status" value="1"/>
</dbReference>
<evidence type="ECO:0000313" key="15">
    <source>
        <dbReference type="EMBL" id="CAB5057896.1"/>
    </source>
</evidence>
<evidence type="ECO:0000256" key="3">
    <source>
        <dbReference type="ARBA" id="ARBA00022515"/>
    </source>
</evidence>
<dbReference type="HAMAP" id="MF_00974">
    <property type="entry name" value="DNA_primase_DnaG"/>
    <property type="match status" value="1"/>
</dbReference>
<dbReference type="InterPro" id="IPR006295">
    <property type="entry name" value="DNA_primase_DnaG"/>
</dbReference>
<protein>
    <submittedName>
        <fullName evidence="15">Unannotated protein</fullName>
    </submittedName>
</protein>
<feature type="domain" description="Toprim" evidence="13">
    <location>
        <begin position="259"/>
        <end position="338"/>
    </location>
</feature>
<evidence type="ECO:0000256" key="9">
    <source>
        <dbReference type="ARBA" id="ARBA00022833"/>
    </source>
</evidence>
<dbReference type="Pfam" id="PF01807">
    <property type="entry name" value="Zn_ribbon_DnaG"/>
    <property type="match status" value="1"/>
</dbReference>
<dbReference type="SMART" id="SM00400">
    <property type="entry name" value="ZnF_CHCC"/>
    <property type="match status" value="1"/>
</dbReference>
<dbReference type="EMBL" id="CAFBPN010000008">
    <property type="protein sequence ID" value="CAB5011634.1"/>
    <property type="molecule type" value="Genomic_DNA"/>
</dbReference>
<dbReference type="InterPro" id="IPR030846">
    <property type="entry name" value="DnaG_bac"/>
</dbReference>
<dbReference type="GO" id="GO:0003677">
    <property type="term" value="F:DNA binding"/>
    <property type="evidence" value="ECO:0007669"/>
    <property type="project" value="UniProtKB-KW"/>
</dbReference>
<dbReference type="GO" id="GO:0008270">
    <property type="term" value="F:zinc ion binding"/>
    <property type="evidence" value="ECO:0007669"/>
    <property type="project" value="UniProtKB-KW"/>
</dbReference>
<comment type="cofactor">
    <cofactor evidence="1">
        <name>Zn(2+)</name>
        <dbReference type="ChEBI" id="CHEBI:29105"/>
    </cofactor>
</comment>
<keyword evidence="8" id="KW-0863">Zinc-finger</keyword>
<proteinExistence type="inferred from homology"/>
<dbReference type="GO" id="GO:1990077">
    <property type="term" value="C:primosome complex"/>
    <property type="evidence" value="ECO:0007669"/>
    <property type="project" value="UniProtKB-KW"/>
</dbReference>
<reference evidence="15" key="1">
    <citation type="submission" date="2020-05" db="EMBL/GenBank/DDBJ databases">
        <authorList>
            <person name="Chiriac C."/>
            <person name="Salcher M."/>
            <person name="Ghai R."/>
            <person name="Kavagutti S V."/>
        </authorList>
    </citation>
    <scope>NUCLEOTIDE SEQUENCE</scope>
</reference>
<evidence type="ECO:0000256" key="7">
    <source>
        <dbReference type="ARBA" id="ARBA00022723"/>
    </source>
</evidence>
<dbReference type="InterPro" id="IPR013264">
    <property type="entry name" value="DNAG_N"/>
</dbReference>
<gene>
    <name evidence="14" type="ORF">UFOPK4098_00326</name>
    <name evidence="15" type="ORF">UFOPK4347_00056</name>
</gene>
<dbReference type="SUPFAM" id="SSF56731">
    <property type="entry name" value="DNA primase core"/>
    <property type="match status" value="1"/>
</dbReference>
<keyword evidence="7" id="KW-0479">Metal-binding</keyword>